<name>A0A1X6NTF2_PORUM</name>
<evidence type="ECO:0000256" key="1">
    <source>
        <dbReference type="SAM" id="MobiDB-lite"/>
    </source>
</evidence>
<dbReference type="EMBL" id="KV919102">
    <property type="protein sequence ID" value="OSX71878.1"/>
    <property type="molecule type" value="Genomic_DNA"/>
</dbReference>
<evidence type="ECO:0000313" key="3">
    <source>
        <dbReference type="Proteomes" id="UP000218209"/>
    </source>
</evidence>
<sequence>MQKKDDTGRVLVFTRSFCDSLVSFVYHSRSSYAVATSFLSSIGGNLGFSRQSIVDLVRLFTACSVPSPDLFSCPICGDNPDYIVIDGQALGFRRRLGMCVSHPSIHLPRMNLNTNQFAVLRQPSMRAAIRKAVRDREGFNKTQEDAIYRLMNEHTTLPPRRRTKVSWAKLKLLNAAATIFFSFFKYSSDGAPGQSSGGGGQRTANGGMQGDDVNTDSLPSSPAASGADTHEESTDGGSIVLSGSENGEMGNEGPVNGAQDRRRGGGVSSARSRTRASRAAAQPKKPWHSRTGVCSPYFTKFGPTSTQWAAIRPFVLDMLGDPVVGLFQGHKLEPIKDFATKLQSDEPNLWVGASSESNTVGFIANFLARVGRLLKTDSRLRKAVGVVLQFAVQVEGLADAAFTVAARKAAKEGQTTTQEYCKKWGGDSSSEMYEAWVKTDPSFSRHDIDSPFVSFEYFGFLRRVRPAIVLPRAAPPTGRTRRPLWRRGKCSQAVSEDKLDRCSKAFPRHKDLTAGVFNVVCPHVVTLGFRVMFEAESVADALSVILERFPKLPKVVFYDVACKIDRNALQRVRTIMSRHGVWFCLERVHAKGHTCSAIYYPDESLAVTNGVPTQAAEVQHSVSVKFRGHLAYMSPASFMVHRIAQLAFMNLSAAYKLHPDAKAENEDVRLNEFYFNYRNTKCQRTSCACKNSKESAKELSLQAMAGGALTKGDNEEEGMGGRQQVGNLADGGVEPVRRTGQAREGAISSGRR</sequence>
<evidence type="ECO:0008006" key="4">
    <source>
        <dbReference type="Google" id="ProtNLM"/>
    </source>
</evidence>
<proteinExistence type="predicted"/>
<dbReference type="PANTHER" id="PTHR34305:SF1">
    <property type="entry name" value="SWIM-TYPE DOMAIN-CONTAINING PROTEIN"/>
    <property type="match status" value="1"/>
</dbReference>
<keyword evidence="3" id="KW-1185">Reference proteome</keyword>
<feature type="region of interest" description="Disordered" evidence="1">
    <location>
        <begin position="709"/>
        <end position="752"/>
    </location>
</feature>
<feature type="compositionally biased region" description="Low complexity" evidence="1">
    <location>
        <begin position="242"/>
        <end position="253"/>
    </location>
</feature>
<reference evidence="2 3" key="1">
    <citation type="submission" date="2017-03" db="EMBL/GenBank/DDBJ databases">
        <title>WGS assembly of Porphyra umbilicalis.</title>
        <authorList>
            <person name="Brawley S.H."/>
            <person name="Blouin N.A."/>
            <person name="Ficko-Blean E."/>
            <person name="Wheeler G.L."/>
            <person name="Lohr M."/>
            <person name="Goodson H.V."/>
            <person name="Jenkins J.W."/>
            <person name="Blaby-Haas C.E."/>
            <person name="Helliwell K.E."/>
            <person name="Chan C."/>
            <person name="Marriage T."/>
            <person name="Bhattacharya D."/>
            <person name="Klein A.S."/>
            <person name="Badis Y."/>
            <person name="Brodie J."/>
            <person name="Cao Y."/>
            <person name="Collen J."/>
            <person name="Dittami S.M."/>
            <person name="Gachon C.M."/>
            <person name="Green B.R."/>
            <person name="Karpowicz S."/>
            <person name="Kim J.W."/>
            <person name="Kudahl U."/>
            <person name="Lin S."/>
            <person name="Michel G."/>
            <person name="Mittag M."/>
            <person name="Olson B.J."/>
            <person name="Pangilinan J."/>
            <person name="Peng Y."/>
            <person name="Qiu H."/>
            <person name="Shu S."/>
            <person name="Singer J.T."/>
            <person name="Smith A.G."/>
            <person name="Sprecher B.N."/>
            <person name="Wagner V."/>
            <person name="Wang W."/>
            <person name="Wang Z.-Y."/>
            <person name="Yan J."/>
            <person name="Yarish C."/>
            <person name="Zoeuner-Riek S."/>
            <person name="Zhuang Y."/>
            <person name="Zou Y."/>
            <person name="Lindquist E.A."/>
            <person name="Grimwood J."/>
            <person name="Barry K."/>
            <person name="Rokhsar D.S."/>
            <person name="Schmutz J."/>
            <person name="Stiller J.W."/>
            <person name="Grossman A.R."/>
            <person name="Prochnik S.E."/>
        </authorList>
    </citation>
    <scope>NUCLEOTIDE SEQUENCE [LARGE SCALE GENOMIC DNA]</scope>
    <source>
        <strain evidence="2">4086291</strain>
    </source>
</reference>
<dbReference type="Proteomes" id="UP000218209">
    <property type="component" value="Unassembled WGS sequence"/>
</dbReference>
<dbReference type="PANTHER" id="PTHR34305">
    <property type="entry name" value="EXPRESSED PROTEIN"/>
    <property type="match status" value="1"/>
</dbReference>
<dbReference type="AlphaFoldDB" id="A0A1X6NTF2"/>
<gene>
    <name evidence="2" type="ORF">BU14_0493s0023</name>
</gene>
<accession>A0A1X6NTF2</accession>
<evidence type="ECO:0000313" key="2">
    <source>
        <dbReference type="EMBL" id="OSX71878.1"/>
    </source>
</evidence>
<organism evidence="2 3">
    <name type="scientific">Porphyra umbilicalis</name>
    <name type="common">Purple laver</name>
    <name type="synonym">Red alga</name>
    <dbReference type="NCBI Taxonomy" id="2786"/>
    <lineage>
        <taxon>Eukaryota</taxon>
        <taxon>Rhodophyta</taxon>
        <taxon>Bangiophyceae</taxon>
        <taxon>Bangiales</taxon>
        <taxon>Bangiaceae</taxon>
        <taxon>Porphyra</taxon>
    </lineage>
</organism>
<protein>
    <recommendedName>
        <fullName evidence="4">HMG domain-containing protein</fullName>
    </recommendedName>
</protein>
<feature type="region of interest" description="Disordered" evidence="1">
    <location>
        <begin position="191"/>
        <end position="289"/>
    </location>
</feature>